<keyword evidence="6 8" id="KW-0539">Nucleus</keyword>
<dbReference type="GO" id="GO:0003677">
    <property type="term" value="F:DNA binding"/>
    <property type="evidence" value="ECO:0007669"/>
    <property type="project" value="UniProtKB-KW"/>
</dbReference>
<dbReference type="PANTHER" id="PTHR24326:SF176">
    <property type="entry name" value="HOMEOBOX-LEUCINE ZIPPER PROTEIN ATHB-13"/>
    <property type="match status" value="1"/>
</dbReference>
<evidence type="ECO:0000313" key="14">
    <source>
        <dbReference type="Proteomes" id="UP001412067"/>
    </source>
</evidence>
<dbReference type="InterPro" id="IPR009057">
    <property type="entry name" value="Homeodomain-like_sf"/>
</dbReference>
<organism evidence="13 14">
    <name type="scientific">Platanthera guangdongensis</name>
    <dbReference type="NCBI Taxonomy" id="2320717"/>
    <lineage>
        <taxon>Eukaryota</taxon>
        <taxon>Viridiplantae</taxon>
        <taxon>Streptophyta</taxon>
        <taxon>Embryophyta</taxon>
        <taxon>Tracheophyta</taxon>
        <taxon>Spermatophyta</taxon>
        <taxon>Magnoliopsida</taxon>
        <taxon>Liliopsida</taxon>
        <taxon>Asparagales</taxon>
        <taxon>Orchidaceae</taxon>
        <taxon>Orchidoideae</taxon>
        <taxon>Orchideae</taxon>
        <taxon>Orchidinae</taxon>
        <taxon>Platanthera</taxon>
    </lineage>
</organism>
<reference evidence="13 14" key="1">
    <citation type="journal article" date="2022" name="Nat. Plants">
        <title>Genomes of leafy and leafless Platanthera orchids illuminate the evolution of mycoheterotrophy.</title>
        <authorList>
            <person name="Li M.H."/>
            <person name="Liu K.W."/>
            <person name="Li Z."/>
            <person name="Lu H.C."/>
            <person name="Ye Q.L."/>
            <person name="Zhang D."/>
            <person name="Wang J.Y."/>
            <person name="Li Y.F."/>
            <person name="Zhong Z.M."/>
            <person name="Liu X."/>
            <person name="Yu X."/>
            <person name="Liu D.K."/>
            <person name="Tu X.D."/>
            <person name="Liu B."/>
            <person name="Hao Y."/>
            <person name="Liao X.Y."/>
            <person name="Jiang Y.T."/>
            <person name="Sun W.H."/>
            <person name="Chen J."/>
            <person name="Chen Y.Q."/>
            <person name="Ai Y."/>
            <person name="Zhai J.W."/>
            <person name="Wu S.S."/>
            <person name="Zhou Z."/>
            <person name="Hsiao Y.Y."/>
            <person name="Wu W.L."/>
            <person name="Chen Y.Y."/>
            <person name="Lin Y.F."/>
            <person name="Hsu J.L."/>
            <person name="Li C.Y."/>
            <person name="Wang Z.W."/>
            <person name="Zhao X."/>
            <person name="Zhong W.Y."/>
            <person name="Ma X.K."/>
            <person name="Ma L."/>
            <person name="Huang J."/>
            <person name="Chen G.Z."/>
            <person name="Huang M.Z."/>
            <person name="Huang L."/>
            <person name="Peng D.H."/>
            <person name="Luo Y.B."/>
            <person name="Zou S.Q."/>
            <person name="Chen S.P."/>
            <person name="Lan S."/>
            <person name="Tsai W.C."/>
            <person name="Van de Peer Y."/>
            <person name="Liu Z.J."/>
        </authorList>
    </citation>
    <scope>NUCLEOTIDE SEQUENCE [LARGE SCALE GENOMIC DNA]</scope>
    <source>
        <strain evidence="13">Lor288</strain>
    </source>
</reference>
<dbReference type="Proteomes" id="UP001412067">
    <property type="component" value="Unassembled WGS sequence"/>
</dbReference>
<evidence type="ECO:0000256" key="10">
    <source>
        <dbReference type="RuleBase" id="RU369038"/>
    </source>
</evidence>
<evidence type="ECO:0000256" key="3">
    <source>
        <dbReference type="ARBA" id="ARBA00023125"/>
    </source>
</evidence>
<feature type="coiled-coil region" evidence="11">
    <location>
        <begin position="242"/>
        <end position="290"/>
    </location>
</feature>
<comment type="similarity">
    <text evidence="7 10">Belongs to the HD-ZIP homeobox family. Class I subfamily.</text>
</comment>
<dbReference type="PROSITE" id="PS00027">
    <property type="entry name" value="HOMEOBOX_1"/>
    <property type="match status" value="1"/>
</dbReference>
<evidence type="ECO:0000259" key="12">
    <source>
        <dbReference type="PROSITE" id="PS50071"/>
    </source>
</evidence>
<dbReference type="InterPro" id="IPR001356">
    <property type="entry name" value="HD"/>
</dbReference>
<gene>
    <name evidence="13" type="primary">HOX21</name>
    <name evidence="13" type="ORF">KSP40_PGU009321</name>
</gene>
<accession>A0ABR2LIX6</accession>
<dbReference type="PANTHER" id="PTHR24326">
    <property type="entry name" value="HOMEOBOX-LEUCINE ZIPPER PROTEIN"/>
    <property type="match status" value="1"/>
</dbReference>
<evidence type="ECO:0000256" key="1">
    <source>
        <dbReference type="ARBA" id="ARBA00004123"/>
    </source>
</evidence>
<evidence type="ECO:0000256" key="9">
    <source>
        <dbReference type="RuleBase" id="RU000682"/>
    </source>
</evidence>
<protein>
    <recommendedName>
        <fullName evidence="10">Homeobox-leucine zipper protein</fullName>
    </recommendedName>
    <alternativeName>
        <fullName evidence="10">HD-ZIP protein</fullName>
    </alternativeName>
    <alternativeName>
        <fullName evidence="10">Homeodomain transcription factor</fullName>
    </alternativeName>
</protein>
<evidence type="ECO:0000256" key="4">
    <source>
        <dbReference type="ARBA" id="ARBA00023155"/>
    </source>
</evidence>
<comment type="subcellular location">
    <subcellularLocation>
        <location evidence="1 8 9">Nucleus</location>
    </subcellularLocation>
</comment>
<dbReference type="EMBL" id="JBBWWR010000019">
    <property type="protein sequence ID" value="KAK8942054.1"/>
    <property type="molecule type" value="Genomic_DNA"/>
</dbReference>
<keyword evidence="4 8" id="KW-0371">Homeobox</keyword>
<dbReference type="InterPro" id="IPR000047">
    <property type="entry name" value="HTH_motif"/>
</dbReference>
<evidence type="ECO:0000256" key="8">
    <source>
        <dbReference type="PROSITE-ProRule" id="PRU00108"/>
    </source>
</evidence>
<dbReference type="SMART" id="SM00389">
    <property type="entry name" value="HOX"/>
    <property type="match status" value="1"/>
</dbReference>
<dbReference type="PROSITE" id="PS50071">
    <property type="entry name" value="HOMEOBOX_2"/>
    <property type="match status" value="1"/>
</dbReference>
<evidence type="ECO:0000256" key="2">
    <source>
        <dbReference type="ARBA" id="ARBA00023015"/>
    </source>
</evidence>
<evidence type="ECO:0000256" key="11">
    <source>
        <dbReference type="SAM" id="Coils"/>
    </source>
</evidence>
<proteinExistence type="inferred from homology"/>
<name>A0ABR2LIX6_9ASPA</name>
<sequence>MVGRVKCCSLATVEANDCLIMCPPHVWLLLPHTPFIRICVSTTAIGFLDPGKDHRRPTGEGNYPLTVFISGYNSLRNFLHFLLQTLQFCLLILSLHCPPIAPMYQNRMIFNGFPSSSSSAAFQPPFFTQGFLFQSADDEKNSHHPPILPSTPWIVNPQDFGSQGVEDVWKEETAAGGGGGGEEDMSDDCSQFREKKRRLNMEQVKTLERNFELGNKLEPERKLQLAMALGLRPRQIAIWFQNRRARWKTKQLEKDYEILKREFDFAKSQNDALHADNSNLQAQIFALKEKEEEGTLINLNKEMEGSCSNRSQNSSDFNLEISRTVHRTTALNQGSKLFLPCYREEPEMAGITRDDKECGGNNDESFCHIFGGGGVEEPSAFWPWTVR</sequence>
<evidence type="ECO:0000313" key="13">
    <source>
        <dbReference type="EMBL" id="KAK8942054.1"/>
    </source>
</evidence>
<dbReference type="InterPro" id="IPR003106">
    <property type="entry name" value="Leu_zip_homeo"/>
</dbReference>
<dbReference type="Gene3D" id="1.10.10.60">
    <property type="entry name" value="Homeodomain-like"/>
    <property type="match status" value="1"/>
</dbReference>
<feature type="DNA-binding region" description="Homeobox" evidence="8">
    <location>
        <begin position="192"/>
        <end position="251"/>
    </location>
</feature>
<dbReference type="Pfam" id="PF02183">
    <property type="entry name" value="HALZ"/>
    <property type="match status" value="1"/>
</dbReference>
<dbReference type="PRINTS" id="PR00031">
    <property type="entry name" value="HTHREPRESSR"/>
</dbReference>
<dbReference type="Pfam" id="PF00046">
    <property type="entry name" value="Homeodomain"/>
    <property type="match status" value="1"/>
</dbReference>
<feature type="domain" description="Homeobox" evidence="12">
    <location>
        <begin position="190"/>
        <end position="250"/>
    </location>
</feature>
<keyword evidence="2 10" id="KW-0805">Transcription regulation</keyword>
<evidence type="ECO:0000256" key="7">
    <source>
        <dbReference type="ARBA" id="ARBA00025748"/>
    </source>
</evidence>
<evidence type="ECO:0000256" key="5">
    <source>
        <dbReference type="ARBA" id="ARBA00023163"/>
    </source>
</evidence>
<dbReference type="SUPFAM" id="SSF46689">
    <property type="entry name" value="Homeodomain-like"/>
    <property type="match status" value="1"/>
</dbReference>
<keyword evidence="3 8" id="KW-0238">DNA-binding</keyword>
<dbReference type="CDD" id="cd00086">
    <property type="entry name" value="homeodomain"/>
    <property type="match status" value="1"/>
</dbReference>
<comment type="caution">
    <text evidence="13">The sequence shown here is derived from an EMBL/GenBank/DDBJ whole genome shotgun (WGS) entry which is preliminary data.</text>
</comment>
<keyword evidence="14" id="KW-1185">Reference proteome</keyword>
<dbReference type="InterPro" id="IPR017970">
    <property type="entry name" value="Homeobox_CS"/>
</dbReference>
<evidence type="ECO:0000256" key="6">
    <source>
        <dbReference type="ARBA" id="ARBA00023242"/>
    </source>
</evidence>
<dbReference type="InterPro" id="IPR045224">
    <property type="entry name" value="HDZip_class_I_plant"/>
</dbReference>
<keyword evidence="11" id="KW-0175">Coiled coil</keyword>
<keyword evidence="5 10" id="KW-0804">Transcription</keyword>
<comment type="function">
    <text evidence="10">Transcription factor.</text>
</comment>